<protein>
    <recommendedName>
        <fullName evidence="10">POP1-domain-containing protein</fullName>
    </recommendedName>
</protein>
<dbReference type="Proteomes" id="UP000029665">
    <property type="component" value="Unassembled WGS sequence"/>
</dbReference>
<feature type="compositionally biased region" description="Basic and acidic residues" evidence="4">
    <location>
        <begin position="124"/>
        <end position="133"/>
    </location>
</feature>
<feature type="compositionally biased region" description="Basic residues" evidence="4">
    <location>
        <begin position="134"/>
        <end position="146"/>
    </location>
</feature>
<feature type="compositionally biased region" description="Basic and acidic residues" evidence="4">
    <location>
        <begin position="593"/>
        <end position="607"/>
    </location>
</feature>
<name>A0A060SB11_PYCCI</name>
<dbReference type="InterPro" id="IPR039182">
    <property type="entry name" value="Pop1"/>
</dbReference>
<evidence type="ECO:0000313" key="8">
    <source>
        <dbReference type="EMBL" id="CDO71682.1"/>
    </source>
</evidence>
<evidence type="ECO:0000259" key="6">
    <source>
        <dbReference type="Pfam" id="PF08170"/>
    </source>
</evidence>
<dbReference type="InterPro" id="IPR009723">
    <property type="entry name" value="Pop1_N"/>
</dbReference>
<dbReference type="STRING" id="5643.A0A060SB11"/>
<dbReference type="EMBL" id="CCBP010000104">
    <property type="protein sequence ID" value="CDO71682.1"/>
    <property type="molecule type" value="Genomic_DNA"/>
</dbReference>
<dbReference type="HOGENOM" id="CLU_007205_2_0_1"/>
<feature type="domain" description="Pop1 N-terminal" evidence="5">
    <location>
        <begin position="139"/>
        <end position="221"/>
    </location>
</feature>
<dbReference type="GO" id="GO:0001682">
    <property type="term" value="P:tRNA 5'-leader removal"/>
    <property type="evidence" value="ECO:0007669"/>
    <property type="project" value="InterPro"/>
</dbReference>
<dbReference type="Pfam" id="PF08170">
    <property type="entry name" value="POPLD"/>
    <property type="match status" value="1"/>
</dbReference>
<comment type="subcellular location">
    <subcellularLocation>
        <location evidence="1">Nucleus</location>
    </subcellularLocation>
</comment>
<dbReference type="AlphaFoldDB" id="A0A060SB11"/>
<feature type="compositionally biased region" description="Polar residues" evidence="4">
    <location>
        <begin position="32"/>
        <end position="44"/>
    </location>
</feature>
<evidence type="ECO:0000259" key="7">
    <source>
        <dbReference type="Pfam" id="PF22770"/>
    </source>
</evidence>
<feature type="region of interest" description="Disordered" evidence="4">
    <location>
        <begin position="124"/>
        <end position="154"/>
    </location>
</feature>
<feature type="region of interest" description="Disordered" evidence="4">
    <location>
        <begin position="585"/>
        <end position="607"/>
    </location>
</feature>
<evidence type="ECO:0000256" key="2">
    <source>
        <dbReference type="ARBA" id="ARBA00022694"/>
    </source>
</evidence>
<dbReference type="Pfam" id="PF06978">
    <property type="entry name" value="POP1_N"/>
    <property type="match status" value="1"/>
</dbReference>
<dbReference type="OMA" id="KALSPMC"/>
<gene>
    <name evidence="8" type="ORF">BN946_scf184915.g26</name>
</gene>
<feature type="compositionally biased region" description="Basic and acidic residues" evidence="4">
    <location>
        <begin position="1"/>
        <end position="18"/>
    </location>
</feature>
<reference evidence="8" key="1">
    <citation type="submission" date="2014-01" db="EMBL/GenBank/DDBJ databases">
        <title>The genome of the white-rot fungus Pycnoporus cinnabarinus: a basidiomycete model with a versatile arsenal for lignocellulosic biomass breakdown.</title>
        <authorList>
            <person name="Levasseur A."/>
            <person name="Lomascolo A."/>
            <person name="Ruiz-Duenas F.J."/>
            <person name="Uzan E."/>
            <person name="Piumi F."/>
            <person name="Kues U."/>
            <person name="Ram A.F.J."/>
            <person name="Murat C."/>
            <person name="Haon M."/>
            <person name="Benoit I."/>
            <person name="Arfi Y."/>
            <person name="Chevret D."/>
            <person name="Drula E."/>
            <person name="Kwon M.J."/>
            <person name="Gouret P."/>
            <person name="Lesage-Meessen L."/>
            <person name="Lombard V."/>
            <person name="Mariette J."/>
            <person name="Noirot C."/>
            <person name="Park J."/>
            <person name="Patyshakuliyeva A."/>
            <person name="Wieneger R.A.B."/>
            <person name="Wosten H.A.B."/>
            <person name="Martin F."/>
            <person name="Coutinho P.M."/>
            <person name="de Vries R."/>
            <person name="Martinez A.T."/>
            <person name="Klopp C."/>
            <person name="Pontarotti P."/>
            <person name="Henrissat B."/>
            <person name="Record E."/>
        </authorList>
    </citation>
    <scope>NUCLEOTIDE SEQUENCE [LARGE SCALE GENOMIC DNA]</scope>
    <source>
        <strain evidence="8">BRFM137</strain>
    </source>
</reference>
<keyword evidence="2" id="KW-0819">tRNA processing</keyword>
<keyword evidence="3" id="KW-0539">Nucleus</keyword>
<evidence type="ECO:0008006" key="10">
    <source>
        <dbReference type="Google" id="ProtNLM"/>
    </source>
</evidence>
<feature type="region of interest" description="Disordered" evidence="4">
    <location>
        <begin position="282"/>
        <end position="303"/>
    </location>
</feature>
<accession>A0A060SB11</accession>
<evidence type="ECO:0000256" key="1">
    <source>
        <dbReference type="ARBA" id="ARBA00004123"/>
    </source>
</evidence>
<feature type="region of interest" description="Disordered" evidence="4">
    <location>
        <begin position="1"/>
        <end position="49"/>
    </location>
</feature>
<sequence>MPTKRQTDNRASEELSGRERKKQKTALARTIAVQSTPGPSNANESAVAGPSKSVRFGSMQGLPGALDVERFAEARAFEINAMQEAMQNARSNATQRAWQQLPRHLRRRAASHDVRRVPLRLRDKARAEMDTAKRKAPGHSMPKKSKQNQPKRTVQLLRRQKDKTWLETHIWHAKRMHMDNMWGYRLAVTPTEKSFRPSHRASVHGSILHDASYFATIEIKGPEDILRSILDQCCDCQGPSPGAKRFLTGARALESCLYDYNAYPHRLIAPVTVMWQADVPNNNQENAATNEPGKGKGKEKAASSNLQQNTRVVWLRVHPAVLADAHRSLRVAASFALNSAKQVGRTAEVEMADLRDHFNVFEIMGPKASQVIKGALKPVDDKRADFQKFWASLSRLQSAGSLPRGMVIGFTVHDPRLSFPPKNAKLETAEGKTLSPASTVFPSAALAESRIWDEETRLAIRKPRYKKKDIDQRRANNLVPGTPLKAERKDDRIPVILMQRSVETTAPAQSASSTLPRARTTNALHGWTLIIPQGWGMPFLSSLIYTGTRVGGQRERQTQAFEAGCAYFPRDFPTTEAYEEYAEDRAADEEETWERKPPAKRPNYEKLGTRSPWKADWDVVLGIARPPSAKDTVNAGDEDDLLDTQREVEMTDATEDAAAPPSAAAPQAAAWDVAAEPWLLRGSDVPAIIADISSMLNPSAGLLMHLNQIRAKRKLDPLPASMRGEDLFRTALVQVGVSLCGRGRPDDLAIIYRINDDEARKWITAEARKKSGLALLHDGPDDTELSQISPSAGGIIGYVTTGSFSLSLGEGHATGAIPLRQYLELRQQAQRLRNDGKLLVKVRNRDETICRAALVDLLY</sequence>
<comment type="caution">
    <text evidence="8">The sequence shown here is derived from an EMBL/GenBank/DDBJ whole genome shotgun (WGS) entry which is preliminary data.</text>
</comment>
<dbReference type="PANTHER" id="PTHR22731:SF3">
    <property type="entry name" value="RIBONUCLEASES P_MRP PROTEIN SUBUNIT POP1"/>
    <property type="match status" value="1"/>
</dbReference>
<evidence type="ECO:0000259" key="5">
    <source>
        <dbReference type="Pfam" id="PF06978"/>
    </source>
</evidence>
<dbReference type="InterPro" id="IPR055079">
    <property type="entry name" value="POP1_C"/>
</dbReference>
<dbReference type="OrthoDB" id="442863at2759"/>
<organism evidence="8 9">
    <name type="scientific">Pycnoporus cinnabarinus</name>
    <name type="common">Cinnabar-red polypore</name>
    <name type="synonym">Trametes cinnabarina</name>
    <dbReference type="NCBI Taxonomy" id="5643"/>
    <lineage>
        <taxon>Eukaryota</taxon>
        <taxon>Fungi</taxon>
        <taxon>Dikarya</taxon>
        <taxon>Basidiomycota</taxon>
        <taxon>Agaricomycotina</taxon>
        <taxon>Agaricomycetes</taxon>
        <taxon>Polyporales</taxon>
        <taxon>Polyporaceae</taxon>
        <taxon>Trametes</taxon>
    </lineage>
</organism>
<feature type="domain" description="POPLD" evidence="6">
    <location>
        <begin position="526"/>
        <end position="617"/>
    </location>
</feature>
<evidence type="ECO:0000256" key="3">
    <source>
        <dbReference type="ARBA" id="ARBA00023242"/>
    </source>
</evidence>
<dbReference type="GO" id="GO:0000172">
    <property type="term" value="C:ribonuclease MRP complex"/>
    <property type="evidence" value="ECO:0007669"/>
    <property type="project" value="InterPro"/>
</dbReference>
<dbReference type="GO" id="GO:0005655">
    <property type="term" value="C:nucleolar ribonuclease P complex"/>
    <property type="evidence" value="ECO:0007669"/>
    <property type="project" value="InterPro"/>
</dbReference>
<dbReference type="PANTHER" id="PTHR22731">
    <property type="entry name" value="RIBONUCLEASES P/MRP PROTEIN SUBUNIT POP1"/>
    <property type="match status" value="1"/>
</dbReference>
<evidence type="ECO:0000256" key="4">
    <source>
        <dbReference type="SAM" id="MobiDB-lite"/>
    </source>
</evidence>
<keyword evidence="9" id="KW-1185">Reference proteome</keyword>
<evidence type="ECO:0000313" key="9">
    <source>
        <dbReference type="Proteomes" id="UP000029665"/>
    </source>
</evidence>
<feature type="domain" description="POP1 C-terminal" evidence="7">
    <location>
        <begin position="793"/>
        <end position="857"/>
    </location>
</feature>
<dbReference type="Pfam" id="PF22770">
    <property type="entry name" value="POP1_C"/>
    <property type="match status" value="1"/>
</dbReference>
<dbReference type="InterPro" id="IPR012590">
    <property type="entry name" value="POPLD_dom"/>
</dbReference>
<proteinExistence type="predicted"/>